<dbReference type="GO" id="GO:0032267">
    <property type="term" value="F:tRNA(Ile)-lysidine synthase activity"/>
    <property type="evidence" value="ECO:0007669"/>
    <property type="project" value="UniProtKB-EC"/>
</dbReference>
<proteinExistence type="inferred from homology"/>
<evidence type="ECO:0000256" key="5">
    <source>
        <dbReference type="ARBA" id="ARBA00048539"/>
    </source>
</evidence>
<dbReference type="PANTHER" id="PTHR43033:SF1">
    <property type="entry name" value="TRNA(ILE)-LYSIDINE SYNTHASE-RELATED"/>
    <property type="match status" value="1"/>
</dbReference>
<reference evidence="8" key="2">
    <citation type="journal article" date="2021" name="PeerJ">
        <title>Extensive microbial diversity within the chicken gut microbiome revealed by metagenomics and culture.</title>
        <authorList>
            <person name="Gilroy R."/>
            <person name="Ravi A."/>
            <person name="Getino M."/>
            <person name="Pursley I."/>
            <person name="Horton D.L."/>
            <person name="Alikhan N.F."/>
            <person name="Baker D."/>
            <person name="Gharbi K."/>
            <person name="Hall N."/>
            <person name="Watson M."/>
            <person name="Adriaenssens E.M."/>
            <person name="Foster-Nyarko E."/>
            <person name="Jarju S."/>
            <person name="Secka A."/>
            <person name="Antonio M."/>
            <person name="Oren A."/>
            <person name="Chaudhuri R.R."/>
            <person name="La Ragione R."/>
            <person name="Hildebrand F."/>
            <person name="Pallen M.J."/>
        </authorList>
    </citation>
    <scope>NUCLEOTIDE SEQUENCE</scope>
    <source>
        <strain evidence="8">14700</strain>
    </source>
</reference>
<comment type="similarity">
    <text evidence="6">Belongs to the tRNA(Ile)-lysidine synthase family.</text>
</comment>
<comment type="catalytic activity">
    <reaction evidence="5 6">
        <text>cytidine(34) in tRNA(Ile2) + L-lysine + ATP = lysidine(34) in tRNA(Ile2) + AMP + diphosphate + H(+)</text>
        <dbReference type="Rhea" id="RHEA:43744"/>
        <dbReference type="Rhea" id="RHEA-COMP:10625"/>
        <dbReference type="Rhea" id="RHEA-COMP:10670"/>
        <dbReference type="ChEBI" id="CHEBI:15378"/>
        <dbReference type="ChEBI" id="CHEBI:30616"/>
        <dbReference type="ChEBI" id="CHEBI:32551"/>
        <dbReference type="ChEBI" id="CHEBI:33019"/>
        <dbReference type="ChEBI" id="CHEBI:82748"/>
        <dbReference type="ChEBI" id="CHEBI:83665"/>
        <dbReference type="ChEBI" id="CHEBI:456215"/>
        <dbReference type="EC" id="6.3.4.19"/>
    </reaction>
</comment>
<dbReference type="InterPro" id="IPR012094">
    <property type="entry name" value="tRNA_Ile_lys_synt"/>
</dbReference>
<keyword evidence="4 6" id="KW-0067">ATP-binding</keyword>
<sequence>MKALSSGRIPDGVIIPEGKLLVAFSGGSDSLFLLSVLSEAAGDRTEAVYVNHHLRPETELREEIELNIRNAERLNIPLTIINVPEGEITKLAKEKDCGVEAAAREVRYRLLREKADNEHFDWILTAHHREDQAETVLMRILSGSPFTSYQGIRREDGKIFRPLLSVPKSEIMDYLQLRKLEYSEDSTNSDTDYLRNDIRHNIMPLISDTERDILSRIAENTEAFRNRIPSIKISDRYFYKTLDRNEFIGAFPFQKEEAVYSVLSSFGEKKNRVSRSLIDDVCSKVEEGKGRIIISPAVFFFTSDEIRIYPSISDFVTLFEKDEARYRNILLGVTPHHDNLTLRIDTSKLVPPVILRTSREGDRIILKDGERKISDMEKNLRIPYSLVLEDRSGIKAFFSRFLGGRDRLSLDMLGEDENPEYFSVRSLSR</sequence>
<organism evidence="8 9">
    <name type="scientific">Candidatus Ornithospirochaeta stercoravium</name>
    <dbReference type="NCBI Taxonomy" id="2840897"/>
    <lineage>
        <taxon>Bacteria</taxon>
        <taxon>Pseudomonadati</taxon>
        <taxon>Spirochaetota</taxon>
        <taxon>Spirochaetia</taxon>
        <taxon>Spirochaetales</taxon>
        <taxon>Spirochaetaceae</taxon>
        <taxon>Spirochaetaceae incertae sedis</taxon>
        <taxon>Candidatus Ornithospirochaeta</taxon>
    </lineage>
</organism>
<dbReference type="GO" id="GO:0006400">
    <property type="term" value="P:tRNA modification"/>
    <property type="evidence" value="ECO:0007669"/>
    <property type="project" value="UniProtKB-UniRule"/>
</dbReference>
<evidence type="ECO:0000313" key="9">
    <source>
        <dbReference type="Proteomes" id="UP000810292"/>
    </source>
</evidence>
<dbReference type="GO" id="GO:0005737">
    <property type="term" value="C:cytoplasm"/>
    <property type="evidence" value="ECO:0007669"/>
    <property type="project" value="UniProtKB-SubCell"/>
</dbReference>
<dbReference type="HAMAP" id="MF_01161">
    <property type="entry name" value="tRNA_Ile_lys_synt"/>
    <property type="match status" value="1"/>
</dbReference>
<evidence type="ECO:0000313" key="8">
    <source>
        <dbReference type="EMBL" id="MBO8469063.1"/>
    </source>
</evidence>
<evidence type="ECO:0000256" key="1">
    <source>
        <dbReference type="ARBA" id="ARBA00022598"/>
    </source>
</evidence>
<name>A0A9D9IC56_9SPIO</name>
<keyword evidence="3 6" id="KW-0547">Nucleotide-binding</keyword>
<accession>A0A9D9IC56</accession>
<reference evidence="8" key="1">
    <citation type="submission" date="2020-10" db="EMBL/GenBank/DDBJ databases">
        <authorList>
            <person name="Gilroy R."/>
        </authorList>
    </citation>
    <scope>NUCLEOTIDE SEQUENCE</scope>
    <source>
        <strain evidence="8">14700</strain>
    </source>
</reference>
<dbReference type="Proteomes" id="UP000810292">
    <property type="component" value="Unassembled WGS sequence"/>
</dbReference>
<dbReference type="Pfam" id="PF01171">
    <property type="entry name" value="ATP_bind_3"/>
    <property type="match status" value="1"/>
</dbReference>
<evidence type="ECO:0000256" key="2">
    <source>
        <dbReference type="ARBA" id="ARBA00022694"/>
    </source>
</evidence>
<dbReference type="EMBL" id="JADIMF010000073">
    <property type="protein sequence ID" value="MBO8469063.1"/>
    <property type="molecule type" value="Genomic_DNA"/>
</dbReference>
<dbReference type="AlphaFoldDB" id="A0A9D9IC56"/>
<evidence type="ECO:0000256" key="4">
    <source>
        <dbReference type="ARBA" id="ARBA00022840"/>
    </source>
</evidence>
<dbReference type="CDD" id="cd01992">
    <property type="entry name" value="TilS_N"/>
    <property type="match status" value="1"/>
</dbReference>
<dbReference type="PANTHER" id="PTHR43033">
    <property type="entry name" value="TRNA(ILE)-LYSIDINE SYNTHASE-RELATED"/>
    <property type="match status" value="1"/>
</dbReference>
<evidence type="ECO:0000256" key="6">
    <source>
        <dbReference type="HAMAP-Rule" id="MF_01161"/>
    </source>
</evidence>
<dbReference type="SUPFAM" id="SSF52402">
    <property type="entry name" value="Adenine nucleotide alpha hydrolases-like"/>
    <property type="match status" value="1"/>
</dbReference>
<comment type="subcellular location">
    <subcellularLocation>
        <location evidence="6">Cytoplasm</location>
    </subcellularLocation>
</comment>
<dbReference type="InterPro" id="IPR011063">
    <property type="entry name" value="TilS/TtcA_N"/>
</dbReference>
<evidence type="ECO:0000259" key="7">
    <source>
        <dbReference type="Pfam" id="PF01171"/>
    </source>
</evidence>
<dbReference type="NCBIfam" id="TIGR02432">
    <property type="entry name" value="lysidine_TilS_N"/>
    <property type="match status" value="1"/>
</dbReference>
<dbReference type="EC" id="6.3.4.19" evidence="6"/>
<keyword evidence="1 6" id="KW-0436">Ligase</keyword>
<feature type="domain" description="tRNA(Ile)-lysidine/2-thiocytidine synthase N-terminal" evidence="7">
    <location>
        <begin position="19"/>
        <end position="201"/>
    </location>
</feature>
<evidence type="ECO:0000256" key="3">
    <source>
        <dbReference type="ARBA" id="ARBA00022741"/>
    </source>
</evidence>
<dbReference type="InterPro" id="IPR012795">
    <property type="entry name" value="tRNA_Ile_lys_synt_N"/>
</dbReference>
<keyword evidence="6" id="KW-0963">Cytoplasm</keyword>
<comment type="function">
    <text evidence="6">Ligates lysine onto the cytidine present at position 34 of the AUA codon-specific tRNA(Ile) that contains the anticodon CAU, in an ATP-dependent manner. Cytidine is converted to lysidine, thus changing the amino acid specificity of the tRNA from methionine to isoleucine.</text>
</comment>
<protein>
    <recommendedName>
        <fullName evidence="6">tRNA(Ile)-lysidine synthase</fullName>
        <ecNumber evidence="6">6.3.4.19</ecNumber>
    </recommendedName>
    <alternativeName>
        <fullName evidence="6">tRNA(Ile)-2-lysyl-cytidine synthase</fullName>
    </alternativeName>
    <alternativeName>
        <fullName evidence="6">tRNA(Ile)-lysidine synthetase</fullName>
    </alternativeName>
</protein>
<dbReference type="InterPro" id="IPR014729">
    <property type="entry name" value="Rossmann-like_a/b/a_fold"/>
</dbReference>
<comment type="domain">
    <text evidence="6">The N-terminal region contains the highly conserved SGGXDS motif, predicted to be a P-loop motif involved in ATP binding.</text>
</comment>
<dbReference type="GO" id="GO:0005524">
    <property type="term" value="F:ATP binding"/>
    <property type="evidence" value="ECO:0007669"/>
    <property type="project" value="UniProtKB-UniRule"/>
</dbReference>
<gene>
    <name evidence="6 8" type="primary">tilS</name>
    <name evidence="8" type="ORF">IAA72_04700</name>
</gene>
<keyword evidence="2 6" id="KW-0819">tRNA processing</keyword>
<dbReference type="Gene3D" id="3.40.50.620">
    <property type="entry name" value="HUPs"/>
    <property type="match status" value="1"/>
</dbReference>
<comment type="caution">
    <text evidence="8">The sequence shown here is derived from an EMBL/GenBank/DDBJ whole genome shotgun (WGS) entry which is preliminary data.</text>
</comment>
<feature type="binding site" evidence="6">
    <location>
        <begin position="25"/>
        <end position="30"/>
    </location>
    <ligand>
        <name>ATP</name>
        <dbReference type="ChEBI" id="CHEBI:30616"/>
    </ligand>
</feature>